<keyword evidence="12" id="KW-1185">Reference proteome</keyword>
<gene>
    <name evidence="11" type="ORF">GT409_01090</name>
</gene>
<dbReference type="InterPro" id="IPR011014">
    <property type="entry name" value="MscS_channel_TM-2"/>
</dbReference>
<dbReference type="InterPro" id="IPR049142">
    <property type="entry name" value="MS_channel_1st"/>
</dbReference>
<dbReference type="SUPFAM" id="SSF82861">
    <property type="entry name" value="Mechanosensitive channel protein MscS (YggB), transmembrane region"/>
    <property type="match status" value="1"/>
</dbReference>
<dbReference type="Pfam" id="PF21088">
    <property type="entry name" value="MS_channel_1st"/>
    <property type="match status" value="1"/>
</dbReference>
<dbReference type="Gene3D" id="3.30.70.100">
    <property type="match status" value="1"/>
</dbReference>
<evidence type="ECO:0000259" key="10">
    <source>
        <dbReference type="Pfam" id="PF21088"/>
    </source>
</evidence>
<dbReference type="InterPro" id="IPR023408">
    <property type="entry name" value="MscS_beta-dom_sf"/>
</dbReference>
<dbReference type="InterPro" id="IPR011066">
    <property type="entry name" value="MscS_channel_C_sf"/>
</dbReference>
<dbReference type="PANTHER" id="PTHR30566:SF25">
    <property type="entry name" value="INNER MEMBRANE PROTEIN"/>
    <property type="match status" value="1"/>
</dbReference>
<dbReference type="SUPFAM" id="SSF82689">
    <property type="entry name" value="Mechanosensitive channel protein MscS (YggB), C-terminal domain"/>
    <property type="match status" value="1"/>
</dbReference>
<evidence type="ECO:0000256" key="3">
    <source>
        <dbReference type="ARBA" id="ARBA00022475"/>
    </source>
</evidence>
<dbReference type="RefSeq" id="WP_160626137.1">
    <property type="nucleotide sequence ID" value="NZ_CP047593.1"/>
</dbReference>
<evidence type="ECO:0000256" key="5">
    <source>
        <dbReference type="ARBA" id="ARBA00022989"/>
    </source>
</evidence>
<feature type="domain" description="Mechanosensitive ion channel MscS C-terminal" evidence="9">
    <location>
        <begin position="260"/>
        <end position="345"/>
    </location>
</feature>
<evidence type="ECO:0000256" key="1">
    <source>
        <dbReference type="ARBA" id="ARBA00004651"/>
    </source>
</evidence>
<evidence type="ECO:0000256" key="2">
    <source>
        <dbReference type="ARBA" id="ARBA00008017"/>
    </source>
</evidence>
<dbReference type="SUPFAM" id="SSF50182">
    <property type="entry name" value="Sm-like ribonucleoproteins"/>
    <property type="match status" value="1"/>
</dbReference>
<dbReference type="Gene3D" id="2.30.30.60">
    <property type="match status" value="1"/>
</dbReference>
<feature type="transmembrane region" description="Helical" evidence="7">
    <location>
        <begin position="102"/>
        <end position="121"/>
    </location>
</feature>
<evidence type="ECO:0000256" key="7">
    <source>
        <dbReference type="SAM" id="Phobius"/>
    </source>
</evidence>
<evidence type="ECO:0000256" key="4">
    <source>
        <dbReference type="ARBA" id="ARBA00022692"/>
    </source>
</evidence>
<sequence>MTTDFFGNLENTTFLGNALDRWATACAVAVMIALALWLIRVVGRRWARRELRRRFVQKTVHALTTTAGSISYPFIAAVSAFVGSRVLELSDTASLWRRSAMVMLLIIQCGVWVNAFLTAAVRRYERQHLEQNAGKVTTARALVFMGRIFIVVLVVLAVLDNIPGVDVTTLITGLGIGGIAVALALQNILSDLFASLSISLDRPFSIGDFIIVDNFLGTVDHIGLKTTRIRSLGGEQLIFSNNDLLKSRIRNYKRMEQRRVVFGVGVTYQTPPSKLRKIPDIFKEQLDQLDDVHFDRAHFKAYGAYSLDFEFVYYVHSADYNRYMDIQQAINLGLYEEFEKEGIEFAYPTQTLYMDRNESDVLPD</sequence>
<dbReference type="Proteomes" id="UP000464954">
    <property type="component" value="Chromosome"/>
</dbReference>
<organism evidence="11 12">
    <name type="scientific">Tichowtungia aerotolerans</name>
    <dbReference type="NCBI Taxonomy" id="2697043"/>
    <lineage>
        <taxon>Bacteria</taxon>
        <taxon>Pseudomonadati</taxon>
        <taxon>Kiritimatiellota</taxon>
        <taxon>Tichowtungiia</taxon>
        <taxon>Tichowtungiales</taxon>
        <taxon>Tichowtungiaceae</taxon>
        <taxon>Tichowtungia</taxon>
    </lineage>
</organism>
<keyword evidence="3" id="KW-1003">Cell membrane</keyword>
<dbReference type="Pfam" id="PF00924">
    <property type="entry name" value="MS_channel_2nd"/>
    <property type="match status" value="1"/>
</dbReference>
<dbReference type="GO" id="GO:0005886">
    <property type="term" value="C:plasma membrane"/>
    <property type="evidence" value="ECO:0007669"/>
    <property type="project" value="UniProtKB-SubCell"/>
</dbReference>
<feature type="domain" description="Mechanosensitive ion channel MscS" evidence="8">
    <location>
        <begin position="187"/>
        <end position="254"/>
    </location>
</feature>
<proteinExistence type="inferred from homology"/>
<comment type="subcellular location">
    <subcellularLocation>
        <location evidence="1">Cell membrane</location>
        <topology evidence="1">Multi-pass membrane protein</topology>
    </subcellularLocation>
</comment>
<evidence type="ECO:0000313" key="12">
    <source>
        <dbReference type="Proteomes" id="UP000464954"/>
    </source>
</evidence>
<dbReference type="GO" id="GO:0008381">
    <property type="term" value="F:mechanosensitive monoatomic ion channel activity"/>
    <property type="evidence" value="ECO:0007669"/>
    <property type="project" value="UniProtKB-ARBA"/>
</dbReference>
<accession>A0A6P1M529</accession>
<dbReference type="KEGG" id="taer:GT409_01090"/>
<keyword evidence="5 7" id="KW-1133">Transmembrane helix</keyword>
<protein>
    <submittedName>
        <fullName evidence="11">Mechanosensitive ion channel</fullName>
    </submittedName>
</protein>
<evidence type="ECO:0000259" key="8">
    <source>
        <dbReference type="Pfam" id="PF00924"/>
    </source>
</evidence>
<dbReference type="InterPro" id="IPR006685">
    <property type="entry name" value="MscS_channel_2nd"/>
</dbReference>
<dbReference type="Gene3D" id="1.10.287.1260">
    <property type="match status" value="1"/>
</dbReference>
<keyword evidence="6 7" id="KW-0472">Membrane</keyword>
<feature type="transmembrane region" description="Helical" evidence="7">
    <location>
        <begin position="60"/>
        <end position="82"/>
    </location>
</feature>
<dbReference type="AlphaFoldDB" id="A0A6P1M529"/>
<dbReference type="PANTHER" id="PTHR30566">
    <property type="entry name" value="YNAI-RELATED MECHANOSENSITIVE ION CHANNEL"/>
    <property type="match status" value="1"/>
</dbReference>
<evidence type="ECO:0000256" key="6">
    <source>
        <dbReference type="ARBA" id="ARBA00023136"/>
    </source>
</evidence>
<dbReference type="EMBL" id="CP047593">
    <property type="protein sequence ID" value="QHI68103.1"/>
    <property type="molecule type" value="Genomic_DNA"/>
</dbReference>
<dbReference type="Pfam" id="PF21082">
    <property type="entry name" value="MS_channel_3rd"/>
    <property type="match status" value="1"/>
</dbReference>
<feature type="transmembrane region" description="Helical" evidence="7">
    <location>
        <begin position="165"/>
        <end position="185"/>
    </location>
</feature>
<feature type="transmembrane region" description="Helical" evidence="7">
    <location>
        <begin position="141"/>
        <end position="159"/>
    </location>
</feature>
<dbReference type="InterPro" id="IPR049278">
    <property type="entry name" value="MS_channel_C"/>
</dbReference>
<reference evidence="11 12" key="1">
    <citation type="submission" date="2020-01" db="EMBL/GenBank/DDBJ databases">
        <title>Ponticoccus aerotolerans gen. nov., sp. nov., an anaerobic bacterium and proposal of Ponticoccusceae fam. nov., Ponticoccusles ord. nov. and Ponticoccuse classis nov. in the phylum Kiritimatiellaeota.</title>
        <authorList>
            <person name="Zhou L.Y."/>
            <person name="Du Z.J."/>
        </authorList>
    </citation>
    <scope>NUCLEOTIDE SEQUENCE [LARGE SCALE GENOMIC DNA]</scope>
    <source>
        <strain evidence="11 12">S-5007</strain>
    </source>
</reference>
<evidence type="ECO:0000259" key="9">
    <source>
        <dbReference type="Pfam" id="PF21082"/>
    </source>
</evidence>
<evidence type="ECO:0000313" key="11">
    <source>
        <dbReference type="EMBL" id="QHI68103.1"/>
    </source>
</evidence>
<feature type="domain" description="Mechanosensitive ion channel transmembrane helices 2/3" evidence="10">
    <location>
        <begin position="147"/>
        <end position="186"/>
    </location>
</feature>
<comment type="similarity">
    <text evidence="2">Belongs to the MscS (TC 1.A.23) family.</text>
</comment>
<name>A0A6P1M529_9BACT</name>
<dbReference type="InterPro" id="IPR010920">
    <property type="entry name" value="LSM_dom_sf"/>
</dbReference>
<keyword evidence="4 7" id="KW-0812">Transmembrane</keyword>
<feature type="transmembrane region" description="Helical" evidence="7">
    <location>
        <begin position="22"/>
        <end position="39"/>
    </location>
</feature>